<name>A0A2R5GHD7_9STRA</name>
<reference evidence="10 11" key="1">
    <citation type="submission" date="2017-12" db="EMBL/GenBank/DDBJ databases">
        <title>Sequencing, de novo assembly and annotation of complete genome of a new Thraustochytrid species, strain FCC1311.</title>
        <authorList>
            <person name="Sedici K."/>
            <person name="Godart F."/>
            <person name="Aiese Cigliano R."/>
            <person name="Sanseverino W."/>
            <person name="Barakat M."/>
            <person name="Ortet P."/>
            <person name="Marechal E."/>
            <person name="Cagnac O."/>
            <person name="Amato A."/>
        </authorList>
    </citation>
    <scope>NUCLEOTIDE SEQUENCE [LARGE SCALE GENOMIC DNA]</scope>
</reference>
<dbReference type="InterPro" id="IPR000719">
    <property type="entry name" value="Prot_kinase_dom"/>
</dbReference>
<feature type="domain" description="Protein kinase" evidence="9">
    <location>
        <begin position="4"/>
        <end position="305"/>
    </location>
</feature>
<dbReference type="InterPro" id="IPR017441">
    <property type="entry name" value="Protein_kinase_ATP_BS"/>
</dbReference>
<feature type="compositionally biased region" description="Basic and acidic residues" evidence="8">
    <location>
        <begin position="641"/>
        <end position="652"/>
    </location>
</feature>
<feature type="region of interest" description="Disordered" evidence="8">
    <location>
        <begin position="596"/>
        <end position="661"/>
    </location>
</feature>
<gene>
    <name evidence="10" type="ORF">FCC1311_035062</name>
</gene>
<feature type="compositionally biased region" description="Acidic residues" evidence="8">
    <location>
        <begin position="483"/>
        <end position="503"/>
    </location>
</feature>
<keyword evidence="2" id="KW-0808">Transferase</keyword>
<evidence type="ECO:0000256" key="6">
    <source>
        <dbReference type="PROSITE-ProRule" id="PRU10141"/>
    </source>
</evidence>
<protein>
    <submittedName>
        <fullName evidence="10">Protein kinase</fullName>
    </submittedName>
</protein>
<feature type="coiled-coil region" evidence="7">
    <location>
        <begin position="1032"/>
        <end position="1059"/>
    </location>
</feature>
<evidence type="ECO:0000256" key="8">
    <source>
        <dbReference type="SAM" id="MobiDB-lite"/>
    </source>
</evidence>
<keyword evidence="4 10" id="KW-0418">Kinase</keyword>
<feature type="compositionally biased region" description="Basic and acidic residues" evidence="8">
    <location>
        <begin position="320"/>
        <end position="329"/>
    </location>
</feature>
<evidence type="ECO:0000256" key="1">
    <source>
        <dbReference type="ARBA" id="ARBA00022527"/>
    </source>
</evidence>
<feature type="binding site" evidence="6">
    <location>
        <position position="33"/>
    </location>
    <ligand>
        <name>ATP</name>
        <dbReference type="ChEBI" id="CHEBI:30616"/>
    </ligand>
</feature>
<evidence type="ECO:0000256" key="4">
    <source>
        <dbReference type="ARBA" id="ARBA00022777"/>
    </source>
</evidence>
<dbReference type="SMART" id="SM00220">
    <property type="entry name" value="S_TKc"/>
    <property type="match status" value="1"/>
</dbReference>
<dbReference type="Gene3D" id="3.30.200.20">
    <property type="entry name" value="Phosphorylase Kinase, domain 1"/>
    <property type="match status" value="1"/>
</dbReference>
<feature type="compositionally biased region" description="Basic and acidic residues" evidence="8">
    <location>
        <begin position="508"/>
        <end position="519"/>
    </location>
</feature>
<keyword evidence="5 6" id="KW-0067">ATP-binding</keyword>
<feature type="compositionally biased region" description="Polar residues" evidence="8">
    <location>
        <begin position="330"/>
        <end position="340"/>
    </location>
</feature>
<evidence type="ECO:0000259" key="9">
    <source>
        <dbReference type="PROSITE" id="PS50011"/>
    </source>
</evidence>
<dbReference type="PROSITE" id="PS00107">
    <property type="entry name" value="PROTEIN_KINASE_ATP"/>
    <property type="match status" value="1"/>
</dbReference>
<dbReference type="Pfam" id="PF00069">
    <property type="entry name" value="Pkinase"/>
    <property type="match status" value="1"/>
</dbReference>
<dbReference type="AlphaFoldDB" id="A0A2R5GHD7"/>
<dbReference type="GO" id="GO:0005524">
    <property type="term" value="F:ATP binding"/>
    <property type="evidence" value="ECO:0007669"/>
    <property type="project" value="UniProtKB-UniRule"/>
</dbReference>
<dbReference type="InterPro" id="IPR008271">
    <property type="entry name" value="Ser/Thr_kinase_AS"/>
</dbReference>
<dbReference type="InterPro" id="IPR050117">
    <property type="entry name" value="MAPK"/>
</dbReference>
<dbReference type="FunFam" id="1.10.510.10:FF:000624">
    <property type="entry name" value="Mitogen-activated protein kinase"/>
    <property type="match status" value="1"/>
</dbReference>
<keyword evidence="11" id="KW-1185">Reference proteome</keyword>
<accession>A0A2R5GHD7</accession>
<dbReference type="Gene3D" id="1.10.510.10">
    <property type="entry name" value="Transferase(Phosphotransferase) domain 1"/>
    <property type="match status" value="1"/>
</dbReference>
<dbReference type="InParanoid" id="A0A2R5GHD7"/>
<evidence type="ECO:0000256" key="2">
    <source>
        <dbReference type="ARBA" id="ARBA00022679"/>
    </source>
</evidence>
<keyword evidence="7" id="KW-0175">Coiled coil</keyword>
<feature type="compositionally biased region" description="Acidic residues" evidence="8">
    <location>
        <begin position="430"/>
        <end position="444"/>
    </location>
</feature>
<feature type="compositionally biased region" description="Polar residues" evidence="8">
    <location>
        <begin position="600"/>
        <end position="610"/>
    </location>
</feature>
<sequence length="1118" mass="126214">MDKYEVVRHIGQGAFGEVTECIERVSGDRVAVKVISNRRYDTWDECLKLREVRALRALKSNHKNIVVLRQIVRENKKLYLVFDYHPRNLHARIQEVRQRGGCFGLDLIARWTYQLVSALAYMHRYGFFHRDIKPENLLLDSDDGIQVCDFGLARDVRSRPPFTSYVSTKWYRAPELVLRATMYNSPVDIWAAACVAAECLTLKPLFPAQDKVEHMLMITSRVGPVTSKSWPQGSAMLLKQHLQLPPSKASAPLSAHLVSEFEKLESAEAVASPALRHCVSLIVDMLQLDPHARPSAPQCLAHPFLKECNERVQTLRDGLQHDAEPDNFKVDTTNSPSGLQRQAKKESKVTSKNVTRAKSPRRNICRRDSELKILTQEIDELTREIQDISTSPDGASSGKATASQALLPSSSVLDTSQLGEFAGSASSDGNGDDSEETSCTDTDSEGLPPSPMRTGVAAPPRIPFGRTSSMERRRVVSAYLQTLDDDDDDDDDGDDDDNDEGDSGSDSTSEKAESDDISRRLAAPPTTKWSLDRDCSQKVQETLAAEDADAGQQGARRAESARDMRGARSFRVQALQQDIIAAEEIPVKAYSARERVTSVEGPTSPVSFADQQQQQQQQDAIEICSIGSEFSPLQQMDDSEREANESTEHAEQPAEQQQVCRRECEDDLSMLIEGKRPDERIDMTRVSSARRAAPEEQKDTTTTTTTATTTTETTTRPRPQIKMKARWLDSRRVDDKEIERSLLPIPEPVHRLPAGRIGMSLRARRRASPETLRETCWFYEEKCAGKYDCKSLAARYLFELAREVQEQADDLERLHAQQEDRTNYLEACMREWDETFGPVRSLDKSFVKEAEQLRVVDGARMLASSIGTREGLGKQLDSLQIVSPARLKALIDEYVEKVCRLDAELKTQRSKYAERERKFAAEMADYARVVRSQASAELERLSSSHRAEVTRLESNHHKEVSKLEAALKVHDRSHGGLHRRVRDLEAAVEAAKHETEAQQKQKLKAIDDLREHKKLADNEWAGLYAKARTAAEHEHAKKMEQLRQRAQSMQRQIDETRARGERRLAVYERDVVKPLEAKLLTQEKTSEALRTENAYLRTRVKELNRLMAAFRVAVQDDS</sequence>
<evidence type="ECO:0000313" key="10">
    <source>
        <dbReference type="EMBL" id="GBG27284.1"/>
    </source>
</evidence>
<dbReference type="PROSITE" id="PS50011">
    <property type="entry name" value="PROTEIN_KINASE_DOM"/>
    <property type="match status" value="1"/>
</dbReference>
<keyword evidence="3 6" id="KW-0547">Nucleotide-binding</keyword>
<feature type="compositionally biased region" description="Low complexity" evidence="8">
    <location>
        <begin position="700"/>
        <end position="714"/>
    </location>
</feature>
<dbReference type="SUPFAM" id="SSF56112">
    <property type="entry name" value="Protein kinase-like (PK-like)"/>
    <property type="match status" value="1"/>
</dbReference>
<dbReference type="InterPro" id="IPR011009">
    <property type="entry name" value="Kinase-like_dom_sf"/>
</dbReference>
<dbReference type="GO" id="GO:0004674">
    <property type="term" value="F:protein serine/threonine kinase activity"/>
    <property type="evidence" value="ECO:0007669"/>
    <property type="project" value="UniProtKB-KW"/>
</dbReference>
<dbReference type="PROSITE" id="PS00108">
    <property type="entry name" value="PROTEIN_KINASE_ST"/>
    <property type="match status" value="1"/>
</dbReference>
<dbReference type="PANTHER" id="PTHR24055">
    <property type="entry name" value="MITOGEN-ACTIVATED PROTEIN KINASE"/>
    <property type="match status" value="1"/>
</dbReference>
<evidence type="ECO:0000256" key="5">
    <source>
        <dbReference type="ARBA" id="ARBA00022840"/>
    </source>
</evidence>
<organism evidence="10 11">
    <name type="scientific">Hondaea fermentalgiana</name>
    <dbReference type="NCBI Taxonomy" id="2315210"/>
    <lineage>
        <taxon>Eukaryota</taxon>
        <taxon>Sar</taxon>
        <taxon>Stramenopiles</taxon>
        <taxon>Bigyra</taxon>
        <taxon>Labyrinthulomycetes</taxon>
        <taxon>Thraustochytrida</taxon>
        <taxon>Thraustochytriidae</taxon>
        <taxon>Hondaea</taxon>
    </lineage>
</organism>
<feature type="compositionally biased region" description="Basic and acidic residues" evidence="8">
    <location>
        <begin position="556"/>
        <end position="566"/>
    </location>
</feature>
<evidence type="ECO:0000256" key="3">
    <source>
        <dbReference type="ARBA" id="ARBA00022741"/>
    </source>
</evidence>
<keyword evidence="1" id="KW-0723">Serine/threonine-protein kinase</keyword>
<feature type="region of interest" description="Disordered" evidence="8">
    <location>
        <begin position="320"/>
        <end position="362"/>
    </location>
</feature>
<comment type="caution">
    <text evidence="10">The sequence shown here is derived from an EMBL/GenBank/DDBJ whole genome shotgun (WGS) entry which is preliminary data.</text>
</comment>
<feature type="region of interest" description="Disordered" evidence="8">
    <location>
        <begin position="686"/>
        <end position="717"/>
    </location>
</feature>
<dbReference type="EMBL" id="BEYU01000029">
    <property type="protein sequence ID" value="GBG27284.1"/>
    <property type="molecule type" value="Genomic_DNA"/>
</dbReference>
<evidence type="ECO:0000313" key="11">
    <source>
        <dbReference type="Proteomes" id="UP000241890"/>
    </source>
</evidence>
<evidence type="ECO:0000256" key="7">
    <source>
        <dbReference type="SAM" id="Coils"/>
    </source>
</evidence>
<proteinExistence type="predicted"/>
<dbReference type="Proteomes" id="UP000241890">
    <property type="component" value="Unassembled WGS sequence"/>
</dbReference>
<feature type="region of interest" description="Disordered" evidence="8">
    <location>
        <begin position="420"/>
        <end position="566"/>
    </location>
</feature>